<sequence length="46" mass="5077">MKISANHFFKNTQLIKSKVAGGNAPPHALLDDLLLFQLFQPARTLA</sequence>
<accession>A0ABT5K2T2</accession>
<reference evidence="1 2" key="1">
    <citation type="submission" date="2022-10" db="EMBL/GenBank/DDBJ databases">
        <title>Janthinobacterium sp. hw3 Genome sequencing.</title>
        <authorList>
            <person name="Park S."/>
        </authorList>
    </citation>
    <scope>NUCLEOTIDE SEQUENCE [LARGE SCALE GENOMIC DNA]</scope>
    <source>
        <strain evidence="2">hw3</strain>
    </source>
</reference>
<evidence type="ECO:0000313" key="1">
    <source>
        <dbReference type="EMBL" id="MDC8759179.1"/>
    </source>
</evidence>
<gene>
    <name evidence="1" type="ORF">OIK44_16480</name>
</gene>
<keyword evidence="2" id="KW-1185">Reference proteome</keyword>
<protein>
    <submittedName>
        <fullName evidence="1">Uncharacterized protein</fullName>
    </submittedName>
</protein>
<comment type="caution">
    <text evidence="1">The sequence shown here is derived from an EMBL/GenBank/DDBJ whole genome shotgun (WGS) entry which is preliminary data.</text>
</comment>
<organism evidence="1 2">
    <name type="scientific">Janthinobacterium fluminis</name>
    <dbReference type="NCBI Taxonomy" id="2987524"/>
    <lineage>
        <taxon>Bacteria</taxon>
        <taxon>Pseudomonadati</taxon>
        <taxon>Pseudomonadota</taxon>
        <taxon>Betaproteobacteria</taxon>
        <taxon>Burkholderiales</taxon>
        <taxon>Oxalobacteraceae</taxon>
        <taxon>Janthinobacterium</taxon>
    </lineage>
</organism>
<proteinExistence type="predicted"/>
<dbReference type="EMBL" id="JAQQXR010000006">
    <property type="protein sequence ID" value="MDC8759179.1"/>
    <property type="molecule type" value="Genomic_DNA"/>
</dbReference>
<dbReference type="Proteomes" id="UP001221208">
    <property type="component" value="Unassembled WGS sequence"/>
</dbReference>
<name>A0ABT5K2T2_9BURK</name>
<evidence type="ECO:0000313" key="2">
    <source>
        <dbReference type="Proteomes" id="UP001221208"/>
    </source>
</evidence>